<dbReference type="RefSeq" id="WP_047092495.1">
    <property type="nucleotide sequence ID" value="NZ_LBHU01000001.1"/>
</dbReference>
<gene>
    <name evidence="1" type="ORF">AAV99_03490</name>
</gene>
<keyword evidence="2" id="KW-1185">Reference proteome</keyword>
<accession>A0A0H0XWF1</accession>
<sequence length="89" mass="9152">MTIDPFALSGNSLTAPAAQAFAIIPDDATSLDVATKAIFVGTGGDLAVRLVDNDEDLTFRNLGSGTILDIRVTDVRSSGTTATDLIGLI</sequence>
<evidence type="ECO:0000313" key="2">
    <source>
        <dbReference type="Proteomes" id="UP000053455"/>
    </source>
</evidence>
<organism evidence="1 2">
    <name type="scientific">Aurantiacibacter marinus</name>
    <dbReference type="NCBI Taxonomy" id="874156"/>
    <lineage>
        <taxon>Bacteria</taxon>
        <taxon>Pseudomonadati</taxon>
        <taxon>Pseudomonadota</taxon>
        <taxon>Alphaproteobacteria</taxon>
        <taxon>Sphingomonadales</taxon>
        <taxon>Erythrobacteraceae</taxon>
        <taxon>Aurantiacibacter</taxon>
    </lineage>
</organism>
<dbReference type="EMBL" id="LBHU01000001">
    <property type="protein sequence ID" value="KLI64630.1"/>
    <property type="molecule type" value="Genomic_DNA"/>
</dbReference>
<reference evidence="1 2" key="1">
    <citation type="submission" date="2015-04" db="EMBL/GenBank/DDBJ databases">
        <title>The draft genome sequence of Erythrobacter marinus HWDM-33.</title>
        <authorList>
            <person name="Zhuang L."/>
            <person name="Liu Y."/>
            <person name="Shao Z."/>
        </authorList>
    </citation>
    <scope>NUCLEOTIDE SEQUENCE [LARGE SCALE GENOMIC DNA]</scope>
    <source>
        <strain evidence="1 2">HWDM-33</strain>
    </source>
</reference>
<dbReference type="AlphaFoldDB" id="A0A0H0XWF1"/>
<dbReference type="OrthoDB" id="7916272at2"/>
<evidence type="ECO:0000313" key="1">
    <source>
        <dbReference type="EMBL" id="KLI64630.1"/>
    </source>
</evidence>
<comment type="caution">
    <text evidence="1">The sequence shown here is derived from an EMBL/GenBank/DDBJ whole genome shotgun (WGS) entry which is preliminary data.</text>
</comment>
<proteinExistence type="predicted"/>
<dbReference type="Proteomes" id="UP000053455">
    <property type="component" value="Unassembled WGS sequence"/>
</dbReference>
<dbReference type="PATRIC" id="fig|874156.12.peg.729"/>
<name>A0A0H0XWF1_9SPHN</name>
<protein>
    <submittedName>
        <fullName evidence="1">Uncharacterized protein</fullName>
    </submittedName>
</protein>
<dbReference type="STRING" id="874156.GCA_001021555_00578"/>